<dbReference type="AlphaFoldDB" id="A0A0A5JNQ5"/>
<keyword evidence="2 3" id="KW-0732">Signal</keyword>
<reference evidence="4 5" key="1">
    <citation type="submission" date="2014-10" db="EMBL/GenBank/DDBJ databases">
        <title>Genome sequencing of Vibrio sinaloensis T08.</title>
        <authorList>
            <person name="Chan K.-G."/>
            <person name="Mohamad N.I."/>
        </authorList>
    </citation>
    <scope>NUCLEOTIDE SEQUENCE [LARGE SCALE GENOMIC DNA]</scope>
    <source>
        <strain evidence="4 5">T08</strain>
    </source>
</reference>
<dbReference type="PANTHER" id="PTHR38108:SF1">
    <property type="entry name" value="UPF0319 PROTEIN YCCT"/>
    <property type="match status" value="1"/>
</dbReference>
<accession>A0A0A5JNQ5</accession>
<sequence precursor="true">MKAQFVTLLLLISGGLQAASIEPKNGINLLFIDGVKVEEKRELNNIDLGETQVVLNYNKKLKDSGNERVFDSSPFVVSFDAPNTDIVITPPKMYTYDQASQAFQKQPKWRIETVDGKAIPYTQEVLDRADGFMPYFDMPERVAKHNEARGIVFGASAALAAKAAVAEQAASAPVSEKVGAEAIKPLDTNNLEQLKAWYVKASKQERKEFRRWMIDQE</sequence>
<proteinExistence type="inferred from homology"/>
<dbReference type="Pfam" id="PF09829">
    <property type="entry name" value="DUF2057"/>
    <property type="match status" value="1"/>
</dbReference>
<protein>
    <recommendedName>
        <fullName evidence="3">UPF0319 protein NM06_06865</fullName>
    </recommendedName>
</protein>
<name>A0A0A5JNQ5_PHOS4</name>
<dbReference type="OrthoDB" id="6214779at2"/>
<dbReference type="Proteomes" id="UP000030451">
    <property type="component" value="Unassembled WGS sequence"/>
</dbReference>
<dbReference type="EMBL" id="JRWP01000005">
    <property type="protein sequence ID" value="KGY09558.1"/>
    <property type="molecule type" value="Genomic_DNA"/>
</dbReference>
<evidence type="ECO:0000256" key="2">
    <source>
        <dbReference type="ARBA" id="ARBA00022729"/>
    </source>
</evidence>
<dbReference type="HAMAP" id="MF_00789">
    <property type="entry name" value="UPF0319"/>
    <property type="match status" value="1"/>
</dbReference>
<evidence type="ECO:0000256" key="1">
    <source>
        <dbReference type="ARBA" id="ARBA00008490"/>
    </source>
</evidence>
<evidence type="ECO:0000256" key="3">
    <source>
        <dbReference type="HAMAP-Rule" id="MF_00789"/>
    </source>
</evidence>
<comment type="similarity">
    <text evidence="1 3">Belongs to the UPF0319 family.</text>
</comment>
<dbReference type="InterPro" id="IPR018635">
    <property type="entry name" value="UPF0319"/>
</dbReference>
<organism evidence="4 5">
    <name type="scientific">Photobacterium sp. (strain ATCC 43367)</name>
    <dbReference type="NCBI Taxonomy" id="379097"/>
    <lineage>
        <taxon>Bacteria</taxon>
        <taxon>Pseudomonadati</taxon>
        <taxon>Pseudomonadota</taxon>
        <taxon>Gammaproteobacteria</taxon>
        <taxon>Vibrionales</taxon>
        <taxon>Vibrionaceae</taxon>
        <taxon>Vibrio</taxon>
        <taxon>Vibrio oreintalis group</taxon>
    </lineage>
</organism>
<evidence type="ECO:0000313" key="4">
    <source>
        <dbReference type="EMBL" id="KGY09558.1"/>
    </source>
</evidence>
<dbReference type="PANTHER" id="PTHR38108">
    <property type="entry name" value="UPF0319 PROTEIN YCCT"/>
    <property type="match status" value="1"/>
</dbReference>
<comment type="caution">
    <text evidence="4">The sequence shown here is derived from an EMBL/GenBank/DDBJ whole genome shotgun (WGS) entry which is preliminary data.</text>
</comment>
<dbReference type="RefSeq" id="WP_038189463.1">
    <property type="nucleotide sequence ID" value="NZ_JRWP01000005.1"/>
</dbReference>
<feature type="signal peptide" evidence="3">
    <location>
        <begin position="1"/>
        <end position="18"/>
    </location>
</feature>
<evidence type="ECO:0000313" key="5">
    <source>
        <dbReference type="Proteomes" id="UP000030451"/>
    </source>
</evidence>
<gene>
    <name evidence="4" type="ORF">NM06_06865</name>
</gene>
<feature type="chain" id="PRO_5008984182" description="UPF0319 protein NM06_06865" evidence="3">
    <location>
        <begin position="19"/>
        <end position="217"/>
    </location>
</feature>